<feature type="chain" id="PRO_5036976879" evidence="2">
    <location>
        <begin position="22"/>
        <end position="94"/>
    </location>
</feature>
<name>A0A940YFV4_9BURK</name>
<comment type="caution">
    <text evidence="3">The sequence shown here is derived from an EMBL/GenBank/DDBJ whole genome shotgun (WGS) entry which is preliminary data.</text>
</comment>
<dbReference type="AlphaFoldDB" id="A0A940YFV4"/>
<feature type="signal peptide" evidence="2">
    <location>
        <begin position="1"/>
        <end position="21"/>
    </location>
</feature>
<keyword evidence="2" id="KW-0732">Signal</keyword>
<feature type="compositionally biased region" description="Polar residues" evidence="1">
    <location>
        <begin position="83"/>
        <end position="94"/>
    </location>
</feature>
<dbReference type="RefSeq" id="WP_210802106.1">
    <property type="nucleotide sequence ID" value="NZ_JAGQDE010000008.1"/>
</dbReference>
<gene>
    <name evidence="3" type="ORF">KAK06_10930</name>
</gene>
<accession>A0A940YFV4</accession>
<proteinExistence type="predicted"/>
<dbReference type="EMBL" id="JAGQDE010000008">
    <property type="protein sequence ID" value="MBQ0959463.1"/>
    <property type="molecule type" value="Genomic_DNA"/>
</dbReference>
<sequence length="94" mass="10264">MKMFSRMFLVAACSLALPAWAQTPATAQVAAATADAASQPGTGPDRMVCRYERPTGSKIPVKTCKTAAMWEYESEQSRKMVQDAQQRTGQSYGR</sequence>
<evidence type="ECO:0000256" key="1">
    <source>
        <dbReference type="SAM" id="MobiDB-lite"/>
    </source>
</evidence>
<reference evidence="3" key="1">
    <citation type="submission" date="2021-04" db="EMBL/GenBank/DDBJ databases">
        <title>The genome sequence of Ideonella sp. 4Y11.</title>
        <authorList>
            <person name="Liu Y."/>
        </authorList>
    </citation>
    <scope>NUCLEOTIDE SEQUENCE</scope>
    <source>
        <strain evidence="3">4Y11</strain>
    </source>
</reference>
<organism evidence="3 4">
    <name type="scientific">Ideonella aquatica</name>
    <dbReference type="NCBI Taxonomy" id="2824119"/>
    <lineage>
        <taxon>Bacteria</taxon>
        <taxon>Pseudomonadati</taxon>
        <taxon>Pseudomonadota</taxon>
        <taxon>Betaproteobacteria</taxon>
        <taxon>Burkholderiales</taxon>
        <taxon>Sphaerotilaceae</taxon>
        <taxon>Ideonella</taxon>
    </lineage>
</organism>
<evidence type="ECO:0000313" key="3">
    <source>
        <dbReference type="EMBL" id="MBQ0959463.1"/>
    </source>
</evidence>
<evidence type="ECO:0000313" key="4">
    <source>
        <dbReference type="Proteomes" id="UP000678374"/>
    </source>
</evidence>
<keyword evidence="4" id="KW-1185">Reference proteome</keyword>
<evidence type="ECO:0000256" key="2">
    <source>
        <dbReference type="SAM" id="SignalP"/>
    </source>
</evidence>
<protein>
    <submittedName>
        <fullName evidence="3">Uncharacterized protein</fullName>
    </submittedName>
</protein>
<feature type="region of interest" description="Disordered" evidence="1">
    <location>
        <begin position="74"/>
        <end position="94"/>
    </location>
</feature>
<dbReference type="Proteomes" id="UP000678374">
    <property type="component" value="Unassembled WGS sequence"/>
</dbReference>